<accession>A0ACA9QKB8</accession>
<reference evidence="1" key="1">
    <citation type="submission" date="2021-06" db="EMBL/GenBank/DDBJ databases">
        <authorList>
            <person name="Kallberg Y."/>
            <person name="Tangrot J."/>
            <person name="Rosling A."/>
        </authorList>
    </citation>
    <scope>NUCLEOTIDE SEQUENCE</scope>
    <source>
        <strain evidence="1">28 12/20/2015</strain>
    </source>
</reference>
<dbReference type="Proteomes" id="UP000789366">
    <property type="component" value="Unassembled WGS sequence"/>
</dbReference>
<dbReference type="EMBL" id="CAJVPW010044641">
    <property type="protein sequence ID" value="CAG8754388.1"/>
    <property type="molecule type" value="Genomic_DNA"/>
</dbReference>
<proteinExistence type="predicted"/>
<name>A0ACA9QKB8_9GLOM</name>
<organism evidence="1 2">
    <name type="scientific">Cetraspora pellucida</name>
    <dbReference type="NCBI Taxonomy" id="1433469"/>
    <lineage>
        <taxon>Eukaryota</taxon>
        <taxon>Fungi</taxon>
        <taxon>Fungi incertae sedis</taxon>
        <taxon>Mucoromycota</taxon>
        <taxon>Glomeromycotina</taxon>
        <taxon>Glomeromycetes</taxon>
        <taxon>Diversisporales</taxon>
        <taxon>Gigasporaceae</taxon>
        <taxon>Cetraspora</taxon>
    </lineage>
</organism>
<feature type="non-terminal residue" evidence="1">
    <location>
        <position position="1"/>
    </location>
</feature>
<protein>
    <submittedName>
        <fullName evidence="1">2653_t:CDS:1</fullName>
    </submittedName>
</protein>
<evidence type="ECO:0000313" key="2">
    <source>
        <dbReference type="Proteomes" id="UP000789366"/>
    </source>
</evidence>
<comment type="caution">
    <text evidence="1">The sequence shown here is derived from an EMBL/GenBank/DDBJ whole genome shotgun (WGS) entry which is preliminary data.</text>
</comment>
<feature type="non-terminal residue" evidence="1">
    <location>
        <position position="72"/>
    </location>
</feature>
<evidence type="ECO:0000313" key="1">
    <source>
        <dbReference type="EMBL" id="CAG8754388.1"/>
    </source>
</evidence>
<keyword evidence="2" id="KW-1185">Reference proteome</keyword>
<sequence>RPRTVVDKNGLIYMWFTPDKYSSIDNADENLYIFDSVKYSWSTVKPPMLIKEPNTAVILSDGRIIFTTNYYN</sequence>
<gene>
    <name evidence="1" type="ORF">SPELUC_LOCUS14702</name>
</gene>